<dbReference type="Pfam" id="PF07005">
    <property type="entry name" value="SBD_N"/>
    <property type="match status" value="1"/>
</dbReference>
<keyword evidence="6" id="KW-0119">Carbohydrate metabolism</keyword>
<feature type="compositionally biased region" description="Pro residues" evidence="7">
    <location>
        <begin position="438"/>
        <end position="448"/>
    </location>
</feature>
<comment type="caution">
    <text evidence="10">The sequence shown here is derived from an EMBL/GenBank/DDBJ whole genome shotgun (WGS) entry which is preliminary data.</text>
</comment>
<evidence type="ECO:0000256" key="5">
    <source>
        <dbReference type="ARBA" id="ARBA00022840"/>
    </source>
</evidence>
<proteinExistence type="inferred from homology"/>
<gene>
    <name evidence="10" type="ORF">HEB94_005243</name>
</gene>
<feature type="region of interest" description="Disordered" evidence="7">
    <location>
        <begin position="412"/>
        <end position="448"/>
    </location>
</feature>
<keyword evidence="2" id="KW-0808">Transferase</keyword>
<accession>A0A927N4G8</accession>
<feature type="domain" description="Four-carbon acid sugar kinase nucleotide binding" evidence="9">
    <location>
        <begin position="260"/>
        <end position="404"/>
    </location>
</feature>
<evidence type="ECO:0000313" key="10">
    <source>
        <dbReference type="EMBL" id="MBE1608395.1"/>
    </source>
</evidence>
<evidence type="ECO:0000259" key="9">
    <source>
        <dbReference type="Pfam" id="PF17042"/>
    </source>
</evidence>
<evidence type="ECO:0000256" key="2">
    <source>
        <dbReference type="ARBA" id="ARBA00022679"/>
    </source>
</evidence>
<reference evidence="10" key="1">
    <citation type="submission" date="2020-10" db="EMBL/GenBank/DDBJ databases">
        <title>Sequencing the genomes of 1000 actinobacteria strains.</title>
        <authorList>
            <person name="Klenk H.-P."/>
        </authorList>
    </citation>
    <scope>NUCLEOTIDE SEQUENCE</scope>
    <source>
        <strain evidence="10">DSM 45354</strain>
    </source>
</reference>
<dbReference type="AlphaFoldDB" id="A0A927N4G8"/>
<dbReference type="Proteomes" id="UP000638648">
    <property type="component" value="Unassembled WGS sequence"/>
</dbReference>
<dbReference type="Gene3D" id="3.40.980.20">
    <property type="entry name" value="Four-carbon acid sugar kinase, nucleotide binding domain"/>
    <property type="match status" value="1"/>
</dbReference>
<keyword evidence="4" id="KW-0418">Kinase</keyword>
<evidence type="ECO:0000313" key="11">
    <source>
        <dbReference type="Proteomes" id="UP000638648"/>
    </source>
</evidence>
<organism evidence="10 11">
    <name type="scientific">Actinopolymorpha pittospori</name>
    <dbReference type="NCBI Taxonomy" id="648752"/>
    <lineage>
        <taxon>Bacteria</taxon>
        <taxon>Bacillati</taxon>
        <taxon>Actinomycetota</taxon>
        <taxon>Actinomycetes</taxon>
        <taxon>Propionibacteriales</taxon>
        <taxon>Actinopolymorphaceae</taxon>
        <taxon>Actinopolymorpha</taxon>
    </lineage>
</organism>
<feature type="compositionally biased region" description="Basic and acidic residues" evidence="7">
    <location>
        <begin position="426"/>
        <end position="435"/>
    </location>
</feature>
<dbReference type="InterPro" id="IPR037051">
    <property type="entry name" value="4-carb_acid_sugar_kinase_N_sf"/>
</dbReference>
<keyword evidence="5" id="KW-0067">ATP-binding</keyword>
<evidence type="ECO:0000256" key="1">
    <source>
        <dbReference type="ARBA" id="ARBA00005715"/>
    </source>
</evidence>
<dbReference type="InterPro" id="IPR042213">
    <property type="entry name" value="NBD_C_sf"/>
</dbReference>
<evidence type="ECO:0000259" key="8">
    <source>
        <dbReference type="Pfam" id="PF07005"/>
    </source>
</evidence>
<evidence type="ECO:0000256" key="7">
    <source>
        <dbReference type="SAM" id="MobiDB-lite"/>
    </source>
</evidence>
<dbReference type="Pfam" id="PF17042">
    <property type="entry name" value="NBD_C"/>
    <property type="match status" value="1"/>
</dbReference>
<evidence type="ECO:0000256" key="4">
    <source>
        <dbReference type="ARBA" id="ARBA00022777"/>
    </source>
</evidence>
<keyword evidence="3" id="KW-0547">Nucleotide-binding</keyword>
<dbReference type="InterPro" id="IPR010737">
    <property type="entry name" value="4-carb_acid_sugar_kinase_N"/>
</dbReference>
<dbReference type="SUPFAM" id="SSF142764">
    <property type="entry name" value="YgbK-like"/>
    <property type="match status" value="1"/>
</dbReference>
<evidence type="ECO:0000256" key="3">
    <source>
        <dbReference type="ARBA" id="ARBA00022741"/>
    </source>
</evidence>
<sequence>MPRIGFYGDDFTGSVDALLQFRRAGLSGVLVTSNDVEIPTDDIDVVGIAGVARSLPTAAMAAEVVPALRRLLDLEPIVVQYKACSTADSSATVGSLGRAIELSRKLFPAAPVPVLFAQPDFGRYTFFSHHFARDGDLIHRLDRQPTMVSHPVTPATESDLRRHLASQTTAAISALHWPTIADAQRLEAALDSGAETVVVCDAFTNEQIDRVAAAILAGPHQPRFVLGSGGLSGGLGRAMDVPHRLPPPACDPTPAAGPTLVLNGSRSAGTRGQVEAAARAGWPTLDLFAPATPQRAARLHAAGSDLVVDAAATPRSGPSISQAVEVGLADLADTCLRRNPATRLVVCGGDTSGKVLRRLGVERLTVVGQPWGNVALCEASGAAPHVRRVELVLKGGQMGHLDLFDDVRQGRRYEPSDVSGHSPHRLIPDSSRERPGCSPTPPPARTPR</sequence>
<dbReference type="RefSeq" id="WP_192752177.1">
    <property type="nucleotide sequence ID" value="NZ_BAABJL010000134.1"/>
</dbReference>
<dbReference type="EMBL" id="JADBEM010000001">
    <property type="protein sequence ID" value="MBE1608395.1"/>
    <property type="molecule type" value="Genomic_DNA"/>
</dbReference>
<protein>
    <submittedName>
        <fullName evidence="10">Uncharacterized protein YgbK (DUF1537 family)</fullName>
    </submittedName>
</protein>
<keyword evidence="11" id="KW-1185">Reference proteome</keyword>
<feature type="domain" description="Four-carbon acid sugar kinase N-terminal" evidence="8">
    <location>
        <begin position="4"/>
        <end position="233"/>
    </location>
</feature>
<dbReference type="GO" id="GO:0016301">
    <property type="term" value="F:kinase activity"/>
    <property type="evidence" value="ECO:0007669"/>
    <property type="project" value="UniProtKB-KW"/>
</dbReference>
<dbReference type="GO" id="GO:0005524">
    <property type="term" value="F:ATP binding"/>
    <property type="evidence" value="ECO:0007669"/>
    <property type="project" value="UniProtKB-KW"/>
</dbReference>
<dbReference type="InterPro" id="IPR031475">
    <property type="entry name" value="NBD_C"/>
</dbReference>
<name>A0A927N4G8_9ACTN</name>
<evidence type="ECO:0000256" key="6">
    <source>
        <dbReference type="ARBA" id="ARBA00023277"/>
    </source>
</evidence>
<comment type="similarity">
    <text evidence="1">Belongs to the four-carbon acid sugar kinase family.</text>
</comment>
<dbReference type="Gene3D" id="3.40.50.10840">
    <property type="entry name" value="Putative sugar-binding, N-terminal domain"/>
    <property type="match status" value="1"/>
</dbReference>